<dbReference type="EMBL" id="JAPQKH010000006">
    <property type="protein sequence ID" value="KAJ5093429.1"/>
    <property type="molecule type" value="Genomic_DNA"/>
</dbReference>
<evidence type="ECO:0000313" key="2">
    <source>
        <dbReference type="Proteomes" id="UP001149165"/>
    </source>
</evidence>
<gene>
    <name evidence="1" type="ORF">N7456_009290</name>
</gene>
<protein>
    <submittedName>
        <fullName evidence="1">Uncharacterized protein</fullName>
    </submittedName>
</protein>
<comment type="caution">
    <text evidence="1">The sequence shown here is derived from an EMBL/GenBank/DDBJ whole genome shotgun (WGS) entry which is preliminary data.</text>
</comment>
<keyword evidence="2" id="KW-1185">Reference proteome</keyword>
<sequence>MPNTGSSTSLPFQAAANQSQGADVDCGYYCGSPMVLSQRAKAPCGMHTAAIGISLKLAWAVRACAYHQRRKEISETSVAFDLVPTWSQLAACTFGLPPRSTAKDMLIASALVRPLMLVLCSLRNTLSSPG</sequence>
<organism evidence="1 2">
    <name type="scientific">Penicillium angulare</name>
    <dbReference type="NCBI Taxonomy" id="116970"/>
    <lineage>
        <taxon>Eukaryota</taxon>
        <taxon>Fungi</taxon>
        <taxon>Dikarya</taxon>
        <taxon>Ascomycota</taxon>
        <taxon>Pezizomycotina</taxon>
        <taxon>Eurotiomycetes</taxon>
        <taxon>Eurotiomycetidae</taxon>
        <taxon>Eurotiales</taxon>
        <taxon>Aspergillaceae</taxon>
        <taxon>Penicillium</taxon>
    </lineage>
</organism>
<reference evidence="1" key="2">
    <citation type="journal article" date="2023" name="IMA Fungus">
        <title>Comparative genomic study of the Penicillium genus elucidates a diverse pangenome and 15 lateral gene transfer events.</title>
        <authorList>
            <person name="Petersen C."/>
            <person name="Sorensen T."/>
            <person name="Nielsen M.R."/>
            <person name="Sondergaard T.E."/>
            <person name="Sorensen J.L."/>
            <person name="Fitzpatrick D.A."/>
            <person name="Frisvad J.C."/>
            <person name="Nielsen K.L."/>
        </authorList>
    </citation>
    <scope>NUCLEOTIDE SEQUENCE</scope>
    <source>
        <strain evidence="1">IBT 30069</strain>
    </source>
</reference>
<dbReference type="AlphaFoldDB" id="A0A9W9F4F7"/>
<proteinExistence type="predicted"/>
<accession>A0A9W9F4F7</accession>
<evidence type="ECO:0000313" key="1">
    <source>
        <dbReference type="EMBL" id="KAJ5093429.1"/>
    </source>
</evidence>
<reference evidence="1" key="1">
    <citation type="submission" date="2022-11" db="EMBL/GenBank/DDBJ databases">
        <authorList>
            <person name="Petersen C."/>
        </authorList>
    </citation>
    <scope>NUCLEOTIDE SEQUENCE</scope>
    <source>
        <strain evidence="1">IBT 30069</strain>
    </source>
</reference>
<name>A0A9W9F4F7_9EURO</name>
<dbReference type="Proteomes" id="UP001149165">
    <property type="component" value="Unassembled WGS sequence"/>
</dbReference>